<evidence type="ECO:0000313" key="4">
    <source>
        <dbReference type="EMBL" id="KSW11425.1"/>
    </source>
</evidence>
<dbReference type="Gene3D" id="1.10.8.470">
    <property type="match status" value="1"/>
</dbReference>
<feature type="domain" description="OBG-type G" evidence="3">
    <location>
        <begin position="6"/>
        <end position="276"/>
    </location>
</feature>
<dbReference type="EMBL" id="LNTB01000001">
    <property type="protein sequence ID" value="KSW11425.1"/>
    <property type="molecule type" value="Genomic_DNA"/>
</dbReference>
<dbReference type="InterPro" id="IPR031167">
    <property type="entry name" value="G_OBG"/>
</dbReference>
<dbReference type="Pfam" id="PF02824">
    <property type="entry name" value="TGS"/>
    <property type="match status" value="1"/>
</dbReference>
<dbReference type="CDD" id="cd01899">
    <property type="entry name" value="Ygr210"/>
    <property type="match status" value="1"/>
</dbReference>
<dbReference type="PANTHER" id="PTHR23305">
    <property type="entry name" value="OBG GTPASE FAMILY"/>
    <property type="match status" value="1"/>
</dbReference>
<keyword evidence="2" id="KW-0342">GTP-binding</keyword>
<dbReference type="InterPro" id="IPR006074">
    <property type="entry name" value="GTP1-OBG_CS"/>
</dbReference>
<organism evidence="4 5">
    <name type="scientific">Pyrodictium occultum</name>
    <dbReference type="NCBI Taxonomy" id="2309"/>
    <lineage>
        <taxon>Archaea</taxon>
        <taxon>Thermoproteota</taxon>
        <taxon>Thermoprotei</taxon>
        <taxon>Desulfurococcales</taxon>
        <taxon>Pyrodictiaceae</taxon>
        <taxon>Pyrodictium</taxon>
    </lineage>
</organism>
<dbReference type="InterPro" id="IPR012676">
    <property type="entry name" value="TGS-like"/>
</dbReference>
<sequence>MPPPERQAGIVGKTNVGKSTFFAAATLATVDIGNRPFVTLEPSTGVGYVRKRCVHVELGLPRCEPATGYCINGWRFIPVKLIDIPGLIPGAHQGKGLGNRFLDAIRRADAIILVVDASGSTDAAGNPVPPGTYDPVEEVRWLERELDEWIYGILLDGWDRFAMKVSTTGVSVVEALAQRLSGLSIGRSHVEKALKTSGLEGKKLTSWTREDLRRFATAVRRSKPMLIAANKADIPEAEDNIRRMRSELRDYIVVPTSAAAELALRRAARAGLIEYVPGDSDFHIVDESRLSEKQLKALEYIRERVLRKWGSTGVQDAINRAFLELLDMIVVYPVEDANKYSDSRGRILPDAYLVPRGTTARELAYMIHTDLGRTFLYAINVKTKIRVGEDYVLQDNDVIKIVAAAAKRG</sequence>
<accession>A0A0V8RTN6</accession>
<dbReference type="InterPro" id="IPR027417">
    <property type="entry name" value="P-loop_NTPase"/>
</dbReference>
<dbReference type="CDD" id="cd01669">
    <property type="entry name" value="TGS_MJ1332_like"/>
    <property type="match status" value="1"/>
</dbReference>
<dbReference type="InterPro" id="IPR013646">
    <property type="entry name" value="YGR210-like_G4"/>
</dbReference>
<dbReference type="SUPFAM" id="SSF52540">
    <property type="entry name" value="P-loop containing nucleoside triphosphate hydrolases"/>
    <property type="match status" value="1"/>
</dbReference>
<dbReference type="PANTHER" id="PTHR23305:SF1">
    <property type="entry name" value="OBG-TYPE G DOMAIN-CONTAINING PROTEIN"/>
    <property type="match status" value="1"/>
</dbReference>
<evidence type="ECO:0000259" key="3">
    <source>
        <dbReference type="PROSITE" id="PS51710"/>
    </source>
</evidence>
<dbReference type="PROSITE" id="PS51710">
    <property type="entry name" value="G_OBG"/>
    <property type="match status" value="1"/>
</dbReference>
<dbReference type="NCBIfam" id="NF007171">
    <property type="entry name" value="PRK09602.1"/>
    <property type="match status" value="1"/>
</dbReference>
<dbReference type="Gene3D" id="3.10.20.30">
    <property type="match status" value="1"/>
</dbReference>
<keyword evidence="5" id="KW-1185">Reference proteome</keyword>
<dbReference type="PROSITE" id="PS00905">
    <property type="entry name" value="GTP1_OBG"/>
    <property type="match status" value="1"/>
</dbReference>
<dbReference type="GO" id="GO:0016887">
    <property type="term" value="F:ATP hydrolysis activity"/>
    <property type="evidence" value="ECO:0007669"/>
    <property type="project" value="TreeGrafter"/>
</dbReference>
<evidence type="ECO:0000256" key="2">
    <source>
        <dbReference type="ARBA" id="ARBA00023134"/>
    </source>
</evidence>
<dbReference type="InterPro" id="IPR012675">
    <property type="entry name" value="Beta-grasp_dom_sf"/>
</dbReference>
<evidence type="ECO:0000256" key="1">
    <source>
        <dbReference type="ARBA" id="ARBA00022741"/>
    </source>
</evidence>
<dbReference type="Pfam" id="PF08438">
    <property type="entry name" value="YGR210-like_G4"/>
    <property type="match status" value="1"/>
</dbReference>
<dbReference type="GO" id="GO:0005525">
    <property type="term" value="F:GTP binding"/>
    <property type="evidence" value="ECO:0007669"/>
    <property type="project" value="UniProtKB-KW"/>
</dbReference>
<evidence type="ECO:0000313" key="5">
    <source>
        <dbReference type="Proteomes" id="UP000053352"/>
    </source>
</evidence>
<protein>
    <submittedName>
        <fullName evidence="4">Translation-associated GTPase</fullName>
    </submittedName>
</protein>
<name>A0A0V8RTN6_PYROC</name>
<dbReference type="InterPro" id="IPR006073">
    <property type="entry name" value="GTP-bd"/>
</dbReference>
<dbReference type="AlphaFoldDB" id="A0A0V8RTN6"/>
<reference evidence="4 5" key="1">
    <citation type="submission" date="2015-11" db="EMBL/GenBank/DDBJ databases">
        <title>Genome sequence of Pyrodictium occultum PL-19, a marine hyperthermophilic archaeon isolated from Volcano, Italy.</title>
        <authorList>
            <person name="Utturkar S."/>
            <person name="Huber H."/>
            <person name="Leptihn S."/>
            <person name="Brown S."/>
            <person name="Stetter K.O."/>
            <person name="Podar M."/>
        </authorList>
    </citation>
    <scope>NUCLEOTIDE SEQUENCE [LARGE SCALE GENOMIC DNA]</scope>
    <source>
        <strain evidence="4 5">PL-19</strain>
    </source>
</reference>
<dbReference type="InterPro" id="IPR004095">
    <property type="entry name" value="TGS"/>
</dbReference>
<dbReference type="PRINTS" id="PR00326">
    <property type="entry name" value="GTP1OBG"/>
</dbReference>
<gene>
    <name evidence="4" type="primary">ychF</name>
    <name evidence="4" type="ORF">CF15_00775</name>
</gene>
<dbReference type="Proteomes" id="UP000053352">
    <property type="component" value="Unassembled WGS sequence"/>
</dbReference>
<proteinExistence type="predicted"/>
<dbReference type="GO" id="GO:0005737">
    <property type="term" value="C:cytoplasm"/>
    <property type="evidence" value="ECO:0007669"/>
    <property type="project" value="TreeGrafter"/>
</dbReference>
<dbReference type="SUPFAM" id="SSF81271">
    <property type="entry name" value="TGS-like"/>
    <property type="match status" value="1"/>
</dbReference>
<dbReference type="OrthoDB" id="5875at2157"/>
<comment type="caution">
    <text evidence="4">The sequence shown here is derived from an EMBL/GenBank/DDBJ whole genome shotgun (WGS) entry which is preliminary data.</text>
</comment>
<keyword evidence="1" id="KW-0547">Nucleotide-binding</keyword>
<dbReference type="Gene3D" id="3.40.50.300">
    <property type="entry name" value="P-loop containing nucleotide triphosphate hydrolases"/>
    <property type="match status" value="1"/>
</dbReference>
<dbReference type="STRING" id="2309.CF15_00775"/>
<dbReference type="RefSeq" id="WP_058370098.1">
    <property type="nucleotide sequence ID" value="NZ_LNTB01000001.1"/>
</dbReference>
<dbReference type="Pfam" id="PF01926">
    <property type="entry name" value="MMR_HSR1"/>
    <property type="match status" value="1"/>
</dbReference>